<gene>
    <name evidence="1" type="ORF">F3W81_17655</name>
</gene>
<dbReference type="AlphaFoldDB" id="A0A7L9WRL8"/>
<organism evidence="1 2">
    <name type="scientific">Pseudooceanicola spongiae</name>
    <dbReference type="NCBI Taxonomy" id="2613965"/>
    <lineage>
        <taxon>Bacteria</taxon>
        <taxon>Pseudomonadati</taxon>
        <taxon>Pseudomonadota</taxon>
        <taxon>Alphaproteobacteria</taxon>
        <taxon>Rhodobacterales</taxon>
        <taxon>Paracoccaceae</taxon>
        <taxon>Pseudooceanicola</taxon>
    </lineage>
</organism>
<evidence type="ECO:0000313" key="1">
    <source>
        <dbReference type="EMBL" id="QOL82484.1"/>
    </source>
</evidence>
<accession>A0A7L9WRL8</accession>
<evidence type="ECO:0000313" key="2">
    <source>
        <dbReference type="Proteomes" id="UP000594118"/>
    </source>
</evidence>
<dbReference type="EMBL" id="CP045201">
    <property type="protein sequence ID" value="QOL82484.1"/>
    <property type="molecule type" value="Genomic_DNA"/>
</dbReference>
<keyword evidence="2" id="KW-1185">Reference proteome</keyword>
<protein>
    <submittedName>
        <fullName evidence="1">Uncharacterized protein</fullName>
    </submittedName>
</protein>
<dbReference type="RefSeq" id="WP_193080646.1">
    <property type="nucleotide sequence ID" value="NZ_CP045201.1"/>
</dbReference>
<proteinExistence type="predicted"/>
<reference evidence="1 2" key="1">
    <citation type="submission" date="2019-10" db="EMBL/GenBank/DDBJ databases">
        <title>Pseudopuniceibacterium sp. HQ09 islated from Antarctica.</title>
        <authorList>
            <person name="Liao L."/>
            <person name="Su S."/>
            <person name="Chen B."/>
            <person name="Yu Y."/>
        </authorList>
    </citation>
    <scope>NUCLEOTIDE SEQUENCE [LARGE SCALE GENOMIC DNA]</scope>
    <source>
        <strain evidence="1 2">HQ09</strain>
    </source>
</reference>
<name>A0A7L9WRL8_9RHOB</name>
<dbReference type="Proteomes" id="UP000594118">
    <property type="component" value="Chromosome"/>
</dbReference>
<dbReference type="KEGG" id="pshq:F3W81_17655"/>
<sequence length="74" mass="8508">MKQDFLIYFSLLNQFRIGRPQLCPPKNAPFRQGQTAKSALNLCGQRQNGLLSNRQSRYPKASLLRDTRLREPGC</sequence>